<keyword evidence="1" id="KW-0597">Phosphoprotein</keyword>
<dbReference type="InterPro" id="IPR013976">
    <property type="entry name" value="HDOD"/>
</dbReference>
<dbReference type="PROSITE" id="PS51833">
    <property type="entry name" value="HDOD"/>
    <property type="match status" value="1"/>
</dbReference>
<proteinExistence type="predicted"/>
<reference evidence="5" key="1">
    <citation type="submission" date="2015-07" db="EMBL/GenBank/DDBJ databases">
        <authorList>
            <person name="Wibberg D."/>
        </authorList>
    </citation>
    <scope>NUCLEOTIDE SEQUENCE [LARGE SCALE GENOMIC DNA]</scope>
</reference>
<dbReference type="AlphaFoldDB" id="A0A0K3A1D2"/>
<feature type="modified residue" description="4-aspartylphosphate" evidence="1">
    <location>
        <position position="53"/>
    </location>
</feature>
<evidence type="ECO:0000259" key="2">
    <source>
        <dbReference type="PROSITE" id="PS50110"/>
    </source>
</evidence>
<dbReference type="InterPro" id="IPR052340">
    <property type="entry name" value="RNase_Y/CdgJ"/>
</dbReference>
<dbReference type="CDD" id="cd17569">
    <property type="entry name" value="REC_HupR-like"/>
    <property type="match status" value="1"/>
</dbReference>
<dbReference type="InterPro" id="IPR011006">
    <property type="entry name" value="CheY-like_superfamily"/>
</dbReference>
<dbReference type="InterPro" id="IPR001789">
    <property type="entry name" value="Sig_transdc_resp-reg_receiver"/>
</dbReference>
<evidence type="ECO:0000313" key="4">
    <source>
        <dbReference type="EMBL" id="CTP91886.1"/>
    </source>
</evidence>
<dbReference type="SUPFAM" id="SSF52172">
    <property type="entry name" value="CheY-like"/>
    <property type="match status" value="1"/>
</dbReference>
<dbReference type="EMBL" id="CXOI01000066">
    <property type="protein sequence ID" value="CTP91886.1"/>
    <property type="molecule type" value="Genomic_DNA"/>
</dbReference>
<gene>
    <name evidence="4" type="ORF">XTALMG727_3583</name>
</gene>
<dbReference type="PANTHER" id="PTHR33525:SF6">
    <property type="entry name" value="HDOD DOMAIN-CONTAINING PROTEIN"/>
    <property type="match status" value="1"/>
</dbReference>
<evidence type="ECO:0000259" key="3">
    <source>
        <dbReference type="PROSITE" id="PS51833"/>
    </source>
</evidence>
<dbReference type="PIRSF" id="PIRSF036883">
    <property type="entry name" value="RR_HD-GYP_mod"/>
    <property type="match status" value="1"/>
</dbReference>
<evidence type="ECO:0000313" key="5">
    <source>
        <dbReference type="Proteomes" id="UP000046187"/>
    </source>
</evidence>
<feature type="domain" description="HDOD" evidence="3">
    <location>
        <begin position="138"/>
        <end position="311"/>
    </location>
</feature>
<dbReference type="InterPro" id="IPR014626">
    <property type="entry name" value="Sig_transdc_resp-reg_put"/>
</dbReference>
<dbReference type="Pfam" id="PF00072">
    <property type="entry name" value="Response_reg"/>
    <property type="match status" value="1"/>
</dbReference>
<dbReference type="PANTHER" id="PTHR33525">
    <property type="match status" value="1"/>
</dbReference>
<protein>
    <submittedName>
        <fullName evidence="4">Response regulator</fullName>
    </submittedName>
</protein>
<dbReference type="GO" id="GO:0000160">
    <property type="term" value="P:phosphorelay signal transduction system"/>
    <property type="evidence" value="ECO:0007669"/>
    <property type="project" value="InterPro"/>
</dbReference>
<dbReference type="SMART" id="SM00448">
    <property type="entry name" value="REC"/>
    <property type="match status" value="1"/>
</dbReference>
<dbReference type="Gene3D" id="1.10.3210.10">
    <property type="entry name" value="Hypothetical protein af1432"/>
    <property type="match status" value="1"/>
</dbReference>
<dbReference type="Proteomes" id="UP000046187">
    <property type="component" value="Unassembled WGS sequence"/>
</dbReference>
<dbReference type="Pfam" id="PF08668">
    <property type="entry name" value="HDOD"/>
    <property type="match status" value="1"/>
</dbReference>
<name>A0A0K3A1D2_9XANT</name>
<dbReference type="PROSITE" id="PS50110">
    <property type="entry name" value="RESPONSE_REGULATORY"/>
    <property type="match status" value="1"/>
</dbReference>
<evidence type="ECO:0000256" key="1">
    <source>
        <dbReference type="PROSITE-ProRule" id="PRU00169"/>
    </source>
</evidence>
<dbReference type="Gene3D" id="3.40.50.2300">
    <property type="match status" value="1"/>
</dbReference>
<accession>A0A0K3A1D2</accession>
<keyword evidence="5" id="KW-1185">Reference proteome</keyword>
<dbReference type="RefSeq" id="WP_053836464.1">
    <property type="nucleotide sequence ID" value="NZ_CXOI01000066.1"/>
</dbReference>
<organism evidence="4 5">
    <name type="scientific">Xanthomonas graminis pv. arrhenatheri LMG 727</name>
    <dbReference type="NCBI Taxonomy" id="1195923"/>
    <lineage>
        <taxon>Bacteria</taxon>
        <taxon>Pseudomonadati</taxon>
        <taxon>Pseudomonadota</taxon>
        <taxon>Gammaproteobacteria</taxon>
        <taxon>Lysobacterales</taxon>
        <taxon>Lysobacteraceae</taxon>
        <taxon>Xanthomonas</taxon>
        <taxon>Xanthomonas translucens group</taxon>
        <taxon>Xanthomonas graminis</taxon>
    </lineage>
</organism>
<feature type="domain" description="Response regulatory" evidence="2">
    <location>
        <begin position="2"/>
        <end position="117"/>
    </location>
</feature>
<dbReference type="SUPFAM" id="SSF109604">
    <property type="entry name" value="HD-domain/PDEase-like"/>
    <property type="match status" value="1"/>
</dbReference>
<sequence>MRVLFVDDEKQVLAGLERTMFMADRDWDVAFAGSGAEALVALQAQPADVVVSDMRMPMMDGAELLRQVRDSCPRTIRIILSGHTEQEAALRSLDVAHQFLAKPCEGDALIEAIDRAVALQLLLDDPAVQAVAGRIGGLPSAPRMFAQLNRLLGDPAAGVAQVAAVVEGDPALAAKVLQLANCAFFGNGHRVAEIKEAVNRIGIGLLRTLVLASEVFHSGAGDSADALRADAVRASRLAAVVGKGHAAVDVVTTAALLANIGALLPDIAQLCRDADPHGRGFPSHAEIGAYLLGVWGLPGAIVEAVAHHRVPRRVEHRQFDEIGVVHVAVALAHGAEPDMAYLQSMGVAAQLPQWQAACAEIREAEGVS</sequence>